<organism evidence="1 2">
    <name type="scientific">Brassica napus</name>
    <name type="common">Rape</name>
    <dbReference type="NCBI Taxonomy" id="3708"/>
    <lineage>
        <taxon>Eukaryota</taxon>
        <taxon>Viridiplantae</taxon>
        <taxon>Streptophyta</taxon>
        <taxon>Embryophyta</taxon>
        <taxon>Tracheophyta</taxon>
        <taxon>Spermatophyta</taxon>
        <taxon>Magnoliopsida</taxon>
        <taxon>eudicotyledons</taxon>
        <taxon>Gunneridae</taxon>
        <taxon>Pentapetalae</taxon>
        <taxon>rosids</taxon>
        <taxon>malvids</taxon>
        <taxon>Brassicales</taxon>
        <taxon>Brassicaceae</taxon>
        <taxon>Brassiceae</taxon>
        <taxon>Brassica</taxon>
    </lineage>
</organism>
<proteinExistence type="predicted"/>
<evidence type="ECO:0000313" key="1">
    <source>
        <dbReference type="EMBL" id="CDY59017.1"/>
    </source>
</evidence>
<evidence type="ECO:0000313" key="2">
    <source>
        <dbReference type="Proteomes" id="UP000028999"/>
    </source>
</evidence>
<sequence length="40" mass="4529">MQPMVIHDLHTKSYHKVLSPVGVFGYPVCHFDSLFSLSPN</sequence>
<protein>
    <submittedName>
        <fullName evidence="1">BnaCnng34070D protein</fullName>
    </submittedName>
</protein>
<name>A0A078J6V1_BRANA</name>
<dbReference type="Proteomes" id="UP000028999">
    <property type="component" value="Unassembled WGS sequence"/>
</dbReference>
<accession>A0A078J6V1</accession>
<dbReference type="PaxDb" id="3708-A0A078J6V1"/>
<dbReference type="Gramene" id="CDY59017">
    <property type="protein sequence ID" value="CDY59017"/>
    <property type="gene ID" value="GSBRNA2T00025452001"/>
</dbReference>
<reference evidence="1 2" key="1">
    <citation type="journal article" date="2014" name="Science">
        <title>Plant genetics. Early allopolyploid evolution in the post-Neolithic Brassica napus oilseed genome.</title>
        <authorList>
            <person name="Chalhoub B."/>
            <person name="Denoeud F."/>
            <person name="Liu S."/>
            <person name="Parkin I.A."/>
            <person name="Tang H."/>
            <person name="Wang X."/>
            <person name="Chiquet J."/>
            <person name="Belcram H."/>
            <person name="Tong C."/>
            <person name="Samans B."/>
            <person name="Correa M."/>
            <person name="Da Silva C."/>
            <person name="Just J."/>
            <person name="Falentin C."/>
            <person name="Koh C.S."/>
            <person name="Le Clainche I."/>
            <person name="Bernard M."/>
            <person name="Bento P."/>
            <person name="Noel B."/>
            <person name="Labadie K."/>
            <person name="Alberti A."/>
            <person name="Charles M."/>
            <person name="Arnaud D."/>
            <person name="Guo H."/>
            <person name="Daviaud C."/>
            <person name="Alamery S."/>
            <person name="Jabbari K."/>
            <person name="Zhao M."/>
            <person name="Edger P.P."/>
            <person name="Chelaifa H."/>
            <person name="Tack D."/>
            <person name="Lassalle G."/>
            <person name="Mestiri I."/>
            <person name="Schnel N."/>
            <person name="Le Paslier M.C."/>
            <person name="Fan G."/>
            <person name="Renault V."/>
            <person name="Bayer P.E."/>
            <person name="Golicz A.A."/>
            <person name="Manoli S."/>
            <person name="Lee T.H."/>
            <person name="Thi V.H."/>
            <person name="Chalabi S."/>
            <person name="Hu Q."/>
            <person name="Fan C."/>
            <person name="Tollenaere R."/>
            <person name="Lu Y."/>
            <person name="Battail C."/>
            <person name="Shen J."/>
            <person name="Sidebottom C.H."/>
            <person name="Wang X."/>
            <person name="Canaguier A."/>
            <person name="Chauveau A."/>
            <person name="Berard A."/>
            <person name="Deniot G."/>
            <person name="Guan M."/>
            <person name="Liu Z."/>
            <person name="Sun F."/>
            <person name="Lim Y.P."/>
            <person name="Lyons E."/>
            <person name="Town C.D."/>
            <person name="Bancroft I."/>
            <person name="Wang X."/>
            <person name="Meng J."/>
            <person name="Ma J."/>
            <person name="Pires J.C."/>
            <person name="King G.J."/>
            <person name="Brunel D."/>
            <person name="Delourme R."/>
            <person name="Renard M."/>
            <person name="Aury J.M."/>
            <person name="Adams K.L."/>
            <person name="Batley J."/>
            <person name="Snowdon R.J."/>
            <person name="Tost J."/>
            <person name="Edwards D."/>
            <person name="Zhou Y."/>
            <person name="Hua W."/>
            <person name="Sharpe A.G."/>
            <person name="Paterson A.H."/>
            <person name="Guan C."/>
            <person name="Wincker P."/>
        </authorList>
    </citation>
    <scope>NUCLEOTIDE SEQUENCE [LARGE SCALE GENOMIC DNA]</scope>
    <source>
        <strain evidence="2">cv. Darmor-bzh</strain>
    </source>
</reference>
<dbReference type="AlphaFoldDB" id="A0A078J6V1"/>
<dbReference type="EMBL" id="LK033718">
    <property type="protein sequence ID" value="CDY59017.1"/>
    <property type="molecule type" value="Genomic_DNA"/>
</dbReference>
<gene>
    <name evidence="1" type="primary">BnaCnng34070D</name>
    <name evidence="1" type="ORF">GSBRNA2T00025452001</name>
</gene>
<keyword evidence="2" id="KW-1185">Reference proteome</keyword>